<organism evidence="3 4">
    <name type="scientific">Secundilactobacillus collinoides</name>
    <name type="common">Lactobacillus collinoides</name>
    <dbReference type="NCBI Taxonomy" id="33960"/>
    <lineage>
        <taxon>Bacteria</taxon>
        <taxon>Bacillati</taxon>
        <taxon>Bacillota</taxon>
        <taxon>Bacilli</taxon>
        <taxon>Lactobacillales</taxon>
        <taxon>Lactobacillaceae</taxon>
        <taxon>Secundilactobacillus</taxon>
    </lineage>
</organism>
<keyword evidence="2" id="KW-0472">Membrane</keyword>
<dbReference type="OrthoDB" id="2324960at2"/>
<sequence length="87" mass="9751">MAELDDTTKLLIGIQKDVIATKTKVEDIEVKLDQVDRTENNAKKALAKAIETEHRVDQVTYIQNWLIGLLVSGGLLALLIYIAEKFL</sequence>
<keyword evidence="2" id="KW-0812">Transmembrane</keyword>
<feature type="coiled-coil region" evidence="1">
    <location>
        <begin position="28"/>
        <end position="55"/>
    </location>
</feature>
<comment type="caution">
    <text evidence="3">The sequence shown here is derived from an EMBL/GenBank/DDBJ whole genome shotgun (WGS) entry which is preliminary data.</text>
</comment>
<dbReference type="Proteomes" id="UP000076480">
    <property type="component" value="Unassembled WGS sequence"/>
</dbReference>
<protein>
    <submittedName>
        <fullName evidence="3">Holin</fullName>
    </submittedName>
</protein>
<dbReference type="EMBL" id="JYDC01000063">
    <property type="protein sequence ID" value="KZL38737.1"/>
    <property type="molecule type" value="Genomic_DNA"/>
</dbReference>
<proteinExistence type="predicted"/>
<accession>A0A166GDK8</accession>
<gene>
    <name evidence="3" type="ORF">TY91_11825</name>
</gene>
<keyword evidence="4" id="KW-1185">Reference proteome</keyword>
<name>A0A166GDK8_SECCO</name>
<evidence type="ECO:0000256" key="1">
    <source>
        <dbReference type="SAM" id="Coils"/>
    </source>
</evidence>
<keyword evidence="1" id="KW-0175">Coiled coil</keyword>
<feature type="transmembrane region" description="Helical" evidence="2">
    <location>
        <begin position="65"/>
        <end position="83"/>
    </location>
</feature>
<evidence type="ECO:0000313" key="3">
    <source>
        <dbReference type="EMBL" id="KZL38737.1"/>
    </source>
</evidence>
<dbReference type="RefSeq" id="WP_063285578.1">
    <property type="nucleotide sequence ID" value="NZ_JYDC01000063.1"/>
</dbReference>
<evidence type="ECO:0000313" key="4">
    <source>
        <dbReference type="Proteomes" id="UP000076480"/>
    </source>
</evidence>
<keyword evidence="2" id="KW-1133">Transmembrane helix</keyword>
<dbReference type="AlphaFoldDB" id="A0A166GDK8"/>
<reference evidence="3 4" key="1">
    <citation type="submission" date="2015-02" db="EMBL/GenBank/DDBJ databases">
        <title>Draft genome sequence of Lactobacillus collinoides CUPV2371 isolated from a natural cider, the first genome sequence of a strain of this species.</title>
        <authorList>
            <person name="Puertas A.I."/>
            <person name="Spano G."/>
            <person name="Capozzi V."/>
            <person name="Lamontanara A."/>
            <person name="Orru L."/>
            <person name="Duenas M.T."/>
        </authorList>
    </citation>
    <scope>NUCLEOTIDE SEQUENCE [LARGE SCALE GENOMIC DNA]</scope>
    <source>
        <strain evidence="3 4">237</strain>
    </source>
</reference>
<dbReference type="PATRIC" id="fig|33960.6.peg.3007"/>
<evidence type="ECO:0000256" key="2">
    <source>
        <dbReference type="SAM" id="Phobius"/>
    </source>
</evidence>